<feature type="binding site" evidence="1">
    <location>
        <position position="234"/>
    </location>
    <ligand>
        <name>Mg(2+)</name>
        <dbReference type="ChEBI" id="CHEBI:18420"/>
        <label>3</label>
    </ligand>
</feature>
<feature type="binding site" evidence="1">
    <location>
        <position position="62"/>
    </location>
    <ligand>
        <name>substrate</name>
    </ligand>
</feature>
<comment type="caution">
    <text evidence="3">The sequence shown here is derived from an EMBL/GenBank/DDBJ whole genome shotgun (WGS) entry which is preliminary data.</text>
</comment>
<keyword evidence="1" id="KW-0784">Thiamine biosynthesis</keyword>
<feature type="binding site" evidence="1">
    <location>
        <position position="84"/>
    </location>
    <ligand>
        <name>Mg(2+)</name>
        <dbReference type="ChEBI" id="CHEBI:18420"/>
        <label>4</label>
    </ligand>
</feature>
<dbReference type="InterPro" id="IPR016188">
    <property type="entry name" value="PurM-like_N"/>
</dbReference>
<evidence type="ECO:0000259" key="2">
    <source>
        <dbReference type="Pfam" id="PF00586"/>
    </source>
</evidence>
<reference evidence="3 4" key="1">
    <citation type="submission" date="2023-12" db="EMBL/GenBank/DDBJ databases">
        <title>Baltic Sea Cyanobacteria.</title>
        <authorList>
            <person name="Delbaje E."/>
            <person name="Fewer D.P."/>
            <person name="Shishido T.K."/>
        </authorList>
    </citation>
    <scope>NUCLEOTIDE SEQUENCE [LARGE SCALE GENOMIC DNA]</scope>
    <source>
        <strain evidence="3 4">UHCC 0281</strain>
    </source>
</reference>
<keyword evidence="1" id="KW-0547">Nucleotide-binding</keyword>
<dbReference type="EMBL" id="JAYGHY010000015">
    <property type="protein sequence ID" value="MEA5442259.1"/>
    <property type="molecule type" value="Genomic_DNA"/>
</dbReference>
<gene>
    <name evidence="1 3" type="primary">thiL</name>
    <name evidence="3" type="ORF">VB739_06815</name>
</gene>
<evidence type="ECO:0000256" key="1">
    <source>
        <dbReference type="HAMAP-Rule" id="MF_02128"/>
    </source>
</evidence>
<comment type="caution">
    <text evidence="1">Lacks conserved residue(s) required for the propagation of feature annotation.</text>
</comment>
<evidence type="ECO:0000313" key="3">
    <source>
        <dbReference type="EMBL" id="MEA5442259.1"/>
    </source>
</evidence>
<keyword evidence="1 3" id="KW-0808">Transferase</keyword>
<feature type="domain" description="PurM-like N-terminal" evidence="2">
    <location>
        <begin position="29"/>
        <end position="149"/>
    </location>
</feature>
<keyword evidence="1" id="KW-0460">Magnesium</keyword>
<name>A0ABU5SUS8_9CYAN</name>
<dbReference type="InterPro" id="IPR006283">
    <property type="entry name" value="ThiL-like"/>
</dbReference>
<dbReference type="SUPFAM" id="SSF55326">
    <property type="entry name" value="PurM N-terminal domain-like"/>
    <property type="match status" value="1"/>
</dbReference>
<feature type="binding site" evidence="1">
    <location>
        <position position="84"/>
    </location>
    <ligand>
        <name>Mg(2+)</name>
        <dbReference type="ChEBI" id="CHEBI:18420"/>
        <label>2</label>
    </ligand>
</feature>
<dbReference type="InterPro" id="IPR036921">
    <property type="entry name" value="PurM-like_N_sf"/>
</dbReference>
<dbReference type="PIRSF" id="PIRSF005303">
    <property type="entry name" value="Thiam_monoph_kin"/>
    <property type="match status" value="1"/>
</dbReference>
<dbReference type="HAMAP" id="MF_02128">
    <property type="entry name" value="TMP_kinase"/>
    <property type="match status" value="1"/>
</dbReference>
<feature type="binding site" evidence="1">
    <location>
        <position position="282"/>
    </location>
    <ligand>
        <name>substrate</name>
    </ligand>
</feature>
<dbReference type="RefSeq" id="WP_323356336.1">
    <property type="nucleotide sequence ID" value="NZ_JAYGHY010000015.1"/>
</dbReference>
<dbReference type="PANTHER" id="PTHR30270">
    <property type="entry name" value="THIAMINE-MONOPHOSPHATE KINASE"/>
    <property type="match status" value="1"/>
</dbReference>
<feature type="binding site" evidence="1">
    <location>
        <position position="237"/>
    </location>
    <ligand>
        <name>Mg(2+)</name>
        <dbReference type="ChEBI" id="CHEBI:18420"/>
        <label>5</label>
    </ligand>
</feature>
<accession>A0ABU5SUS8</accession>
<proteinExistence type="inferred from homology"/>
<protein>
    <recommendedName>
        <fullName evidence="1">Thiamine-monophosphate kinase</fullName>
        <shortName evidence="1">TMP kinase</shortName>
        <shortName evidence="1">Thiamine-phosphate kinase</shortName>
        <ecNumber evidence="1">2.7.4.16</ecNumber>
    </recommendedName>
</protein>
<comment type="function">
    <text evidence="1">Catalyzes the ATP-dependent phosphorylation of thiamine-monophosphate (TMP) to form thiamine-pyrophosphate (TPP), the active form of vitamin B1.</text>
</comment>
<dbReference type="PANTHER" id="PTHR30270:SF0">
    <property type="entry name" value="THIAMINE-MONOPHOSPHATE KINASE"/>
    <property type="match status" value="1"/>
</dbReference>
<comment type="pathway">
    <text evidence="1">Cofactor biosynthesis; thiamine diphosphate biosynthesis; thiamine diphosphate from thiamine phosphate: step 1/1.</text>
</comment>
<feature type="binding site" evidence="1">
    <location>
        <position position="55"/>
    </location>
    <ligand>
        <name>Mg(2+)</name>
        <dbReference type="ChEBI" id="CHEBI:18420"/>
        <label>2</label>
    </ligand>
</feature>
<keyword evidence="1 3" id="KW-0418">Kinase</keyword>
<dbReference type="Pfam" id="PF00586">
    <property type="entry name" value="AIRS"/>
    <property type="match status" value="1"/>
</dbReference>
<dbReference type="Gene3D" id="3.30.1330.10">
    <property type="entry name" value="PurM-like, N-terminal domain"/>
    <property type="match status" value="1"/>
</dbReference>
<dbReference type="CDD" id="cd02194">
    <property type="entry name" value="ThiL"/>
    <property type="match status" value="1"/>
</dbReference>
<feature type="binding site" evidence="1">
    <location>
        <position position="31"/>
    </location>
    <ligand>
        <name>Mg(2+)</name>
        <dbReference type="ChEBI" id="CHEBI:18420"/>
        <label>3</label>
    </ligand>
</feature>
<comment type="similarity">
    <text evidence="1">Belongs to the thiamine-monophosphate kinase family.</text>
</comment>
<comment type="miscellaneous">
    <text evidence="1">Reaction mechanism of ThiL seems to utilize a direct, inline transfer of the gamma-phosphate of ATP to TMP rather than a phosphorylated enzyme intermediate.</text>
</comment>
<feature type="binding site" evidence="1">
    <location>
        <position position="84"/>
    </location>
    <ligand>
        <name>Mg(2+)</name>
        <dbReference type="ChEBI" id="CHEBI:18420"/>
        <label>3</label>
    </ligand>
</feature>
<keyword evidence="1" id="KW-0067">ATP-binding</keyword>
<comment type="catalytic activity">
    <reaction evidence="1">
        <text>thiamine phosphate + ATP = thiamine diphosphate + ADP</text>
        <dbReference type="Rhea" id="RHEA:15913"/>
        <dbReference type="ChEBI" id="CHEBI:30616"/>
        <dbReference type="ChEBI" id="CHEBI:37575"/>
        <dbReference type="ChEBI" id="CHEBI:58937"/>
        <dbReference type="ChEBI" id="CHEBI:456216"/>
        <dbReference type="EC" id="2.7.4.16"/>
    </reaction>
</comment>
<feature type="binding site" evidence="1">
    <location>
        <position position="133"/>
    </location>
    <ligand>
        <name>Mg(2+)</name>
        <dbReference type="ChEBI" id="CHEBI:18420"/>
        <label>1</label>
    </ligand>
</feature>
<feature type="binding site" evidence="1">
    <location>
        <position position="336"/>
    </location>
    <ligand>
        <name>substrate</name>
    </ligand>
</feature>
<organism evidence="3 4">
    <name type="scientific">Cyanobium gracile UHCC 0281</name>
    <dbReference type="NCBI Taxonomy" id="3110309"/>
    <lineage>
        <taxon>Bacteria</taxon>
        <taxon>Bacillati</taxon>
        <taxon>Cyanobacteriota</taxon>
        <taxon>Cyanophyceae</taxon>
        <taxon>Synechococcales</taxon>
        <taxon>Prochlorococcaceae</taxon>
        <taxon>Cyanobium</taxon>
    </lineage>
</organism>
<feature type="binding site" evidence="1">
    <location>
        <position position="31"/>
    </location>
    <ligand>
        <name>Mg(2+)</name>
        <dbReference type="ChEBI" id="CHEBI:18420"/>
        <label>4</label>
    </ligand>
</feature>
<feature type="binding site" evidence="1">
    <location>
        <position position="55"/>
    </location>
    <ligand>
        <name>Mg(2+)</name>
        <dbReference type="ChEBI" id="CHEBI:18420"/>
        <label>1</label>
    </ligand>
</feature>
<feature type="binding site" evidence="1">
    <location>
        <position position="54"/>
    </location>
    <ligand>
        <name>Mg(2+)</name>
        <dbReference type="ChEBI" id="CHEBI:18420"/>
        <label>1</label>
    </ligand>
</feature>
<sequence>MPEGPTLAELGETELIRRLGAFAPRGQFGDDAALLAQDLLDPAGRGGLQLVVNTDVIVEDVHFSAATMGATDVGWRAAAANLSDLAAMGCRDAVGLTVGLVAPGDTPWAWVEEAYAGLTQLLAAHGGVLLGGDCSGGRQRLLAITAIGRLERGHGGPIRRGDAQPGDQLVCTGAHGLSRLGLAVLRDEALPALAPAVQARAIGAHRRPVPRFDAVEALGASRPEEIPWRVAGCDSSDGLAAAASCLALASGCTALIERNALPLAPELEALAAAEDWCLWGGEDFELVLALEPTWAAALVEQLPGTRCIGHMESPQPEGPLIWSDGGGAITPPSAGFQHFS</sequence>
<feature type="binding site" evidence="1">
    <location>
        <position position="236"/>
    </location>
    <ligand>
        <name>ATP</name>
        <dbReference type="ChEBI" id="CHEBI:30616"/>
    </ligand>
</feature>
<dbReference type="InterPro" id="IPR036676">
    <property type="entry name" value="PurM-like_C_sf"/>
</dbReference>
<keyword evidence="1" id="KW-0479">Metal-binding</keyword>
<feature type="binding site" evidence="1">
    <location>
        <begin position="132"/>
        <end position="133"/>
    </location>
    <ligand>
        <name>ATP</name>
        <dbReference type="ChEBI" id="CHEBI:30616"/>
    </ligand>
</feature>
<dbReference type="SUPFAM" id="SSF56042">
    <property type="entry name" value="PurM C-terminal domain-like"/>
    <property type="match status" value="1"/>
</dbReference>
<keyword evidence="4" id="KW-1185">Reference proteome</keyword>
<feature type="binding site" evidence="1">
    <location>
        <position position="115"/>
    </location>
    <ligand>
        <name>ATP</name>
        <dbReference type="ChEBI" id="CHEBI:30616"/>
    </ligand>
</feature>
<feature type="binding site" evidence="1">
    <location>
        <position position="160"/>
    </location>
    <ligand>
        <name>ATP</name>
        <dbReference type="ChEBI" id="CHEBI:30616"/>
    </ligand>
</feature>
<dbReference type="GO" id="GO:0009030">
    <property type="term" value="F:thiamine-phosphate kinase activity"/>
    <property type="evidence" value="ECO:0007669"/>
    <property type="project" value="UniProtKB-EC"/>
</dbReference>
<dbReference type="Gene3D" id="3.90.650.10">
    <property type="entry name" value="PurM-like C-terminal domain"/>
    <property type="match status" value="1"/>
</dbReference>
<dbReference type="EC" id="2.7.4.16" evidence="1"/>
<dbReference type="NCBIfam" id="TIGR01379">
    <property type="entry name" value="thiL"/>
    <property type="match status" value="1"/>
</dbReference>
<evidence type="ECO:0000313" key="4">
    <source>
        <dbReference type="Proteomes" id="UP001302329"/>
    </source>
</evidence>
<dbReference type="Proteomes" id="UP001302329">
    <property type="component" value="Unassembled WGS sequence"/>
</dbReference>